<reference evidence="1 2" key="1">
    <citation type="submission" date="2018-07" db="EMBL/GenBank/DDBJ databases">
        <title>Genomic and Epidemiologic Investigation of an Indolent Hospital Outbreak.</title>
        <authorList>
            <person name="Johnson R.C."/>
            <person name="Deming C."/>
            <person name="Conlan S."/>
            <person name="Zellmer C.J."/>
            <person name="Michelin A.V."/>
            <person name="Lee-Lin S."/>
            <person name="Thomas P.J."/>
            <person name="Park M."/>
            <person name="Weingarten R.A."/>
            <person name="Less J."/>
            <person name="Dekker J.P."/>
            <person name="Frank K.M."/>
            <person name="Musser K.A."/>
            <person name="Mcquiston J.R."/>
            <person name="Henderson D.K."/>
            <person name="Lau A.F."/>
            <person name="Palmore T.N."/>
            <person name="Segre J.A."/>
        </authorList>
    </citation>
    <scope>NUCLEOTIDE SEQUENCE [LARGE SCALE GENOMIC DNA]</scope>
    <source>
        <strain evidence="1 2">SK-NIH.Env10_0317</strain>
    </source>
</reference>
<evidence type="ECO:0000313" key="1">
    <source>
        <dbReference type="EMBL" id="RSV05394.1"/>
    </source>
</evidence>
<dbReference type="NCBIfam" id="TIGR01643">
    <property type="entry name" value="YD_repeat_2x"/>
    <property type="match status" value="1"/>
</dbReference>
<sequence>MALSGPALAQETVTYQYDALGRLVRSDVAGGPNNQVQTSIAYDPASNRTNYAVANAPTGPGPGTPPKPKLIVVPLNGFTIIPIK</sequence>
<comment type="caution">
    <text evidence="1">The sequence shown here is derived from an EMBL/GenBank/DDBJ whole genome shotgun (WGS) entry which is preliminary data.</text>
</comment>
<dbReference type="AlphaFoldDB" id="A0AAJ4VBZ5"/>
<gene>
    <name evidence="1" type="ORF">CA257_05335</name>
</gene>
<dbReference type="EMBL" id="QQWO01000004">
    <property type="protein sequence ID" value="RSV05394.1"/>
    <property type="molecule type" value="Genomic_DNA"/>
</dbReference>
<name>A0AAJ4VBZ5_9SPHN</name>
<dbReference type="Gene3D" id="2.180.10.10">
    <property type="entry name" value="RHS repeat-associated core"/>
    <property type="match status" value="1"/>
</dbReference>
<dbReference type="InterPro" id="IPR006530">
    <property type="entry name" value="YD"/>
</dbReference>
<protein>
    <recommendedName>
        <fullName evidence="3">RHS repeat protein</fullName>
    </recommendedName>
</protein>
<organism evidence="1 2">
    <name type="scientific">Sphingomonas koreensis</name>
    <dbReference type="NCBI Taxonomy" id="93064"/>
    <lineage>
        <taxon>Bacteria</taxon>
        <taxon>Pseudomonadati</taxon>
        <taxon>Pseudomonadota</taxon>
        <taxon>Alphaproteobacteria</taxon>
        <taxon>Sphingomonadales</taxon>
        <taxon>Sphingomonadaceae</taxon>
        <taxon>Sphingomonas</taxon>
    </lineage>
</organism>
<accession>A0AAJ4VBZ5</accession>
<evidence type="ECO:0000313" key="2">
    <source>
        <dbReference type="Proteomes" id="UP000286681"/>
    </source>
</evidence>
<evidence type="ECO:0008006" key="3">
    <source>
        <dbReference type="Google" id="ProtNLM"/>
    </source>
</evidence>
<dbReference type="Proteomes" id="UP000286681">
    <property type="component" value="Unassembled WGS sequence"/>
</dbReference>
<proteinExistence type="predicted"/>